<dbReference type="InterPro" id="IPR003762">
    <property type="entry name" value="Lara_isomerase"/>
</dbReference>
<dbReference type="Proteomes" id="UP000198221">
    <property type="component" value="Chromosome I"/>
</dbReference>
<evidence type="ECO:0000313" key="10">
    <source>
        <dbReference type="EMBL" id="SCG65980.1"/>
    </source>
</evidence>
<evidence type="ECO:0000256" key="5">
    <source>
        <dbReference type="ARBA" id="ARBA00023277"/>
    </source>
</evidence>
<dbReference type="Pfam" id="PF02610">
    <property type="entry name" value="AraA_N"/>
    <property type="match status" value="1"/>
</dbReference>
<feature type="binding site" evidence="6">
    <location>
        <position position="350"/>
    </location>
    <ligand>
        <name>Mn(2+)</name>
        <dbReference type="ChEBI" id="CHEBI:29035"/>
    </ligand>
</feature>
<dbReference type="UniPathway" id="UPA00145">
    <property type="reaction ID" value="UER00565"/>
</dbReference>
<dbReference type="InterPro" id="IPR055390">
    <property type="entry name" value="AraA_central"/>
</dbReference>
<dbReference type="GO" id="GO:0008733">
    <property type="term" value="F:L-arabinose isomerase activity"/>
    <property type="evidence" value="ECO:0007669"/>
    <property type="project" value="UniProtKB-UniRule"/>
</dbReference>
<dbReference type="GO" id="GO:0005829">
    <property type="term" value="C:cytosol"/>
    <property type="evidence" value="ECO:0007669"/>
    <property type="project" value="TreeGrafter"/>
</dbReference>
<evidence type="ECO:0000256" key="4">
    <source>
        <dbReference type="ARBA" id="ARBA00023235"/>
    </source>
</evidence>
<organism evidence="10 11">
    <name type="scientific">Micromonospora inositola</name>
    <dbReference type="NCBI Taxonomy" id="47865"/>
    <lineage>
        <taxon>Bacteria</taxon>
        <taxon>Bacillati</taxon>
        <taxon>Actinomycetota</taxon>
        <taxon>Actinomycetes</taxon>
        <taxon>Micromonosporales</taxon>
        <taxon>Micromonosporaceae</taxon>
        <taxon>Micromonospora</taxon>
    </lineage>
</organism>
<dbReference type="NCBIfam" id="NF002795">
    <property type="entry name" value="PRK02929.1"/>
    <property type="match status" value="1"/>
</dbReference>
<keyword evidence="1 6" id="KW-0479">Metal-binding</keyword>
<dbReference type="EC" id="5.3.1.4" evidence="6"/>
<dbReference type="EMBL" id="LT607754">
    <property type="protein sequence ID" value="SCG65980.1"/>
    <property type="molecule type" value="Genomic_DNA"/>
</dbReference>
<dbReference type="InterPro" id="IPR024664">
    <property type="entry name" value="Ara_Isoase_C"/>
</dbReference>
<accession>A0A1C5J5W9</accession>
<feature type="binding site" evidence="6">
    <location>
        <position position="333"/>
    </location>
    <ligand>
        <name>Mn(2+)</name>
        <dbReference type="ChEBI" id="CHEBI:29035"/>
    </ligand>
</feature>
<dbReference type="InterPro" id="IPR004216">
    <property type="entry name" value="Fuc/Ara_isomerase_C"/>
</dbReference>
<dbReference type="AlphaFoldDB" id="A0A1C5J5W9"/>
<keyword evidence="11" id="KW-1185">Reference proteome</keyword>
<dbReference type="Gene3D" id="3.40.50.10940">
    <property type="match status" value="1"/>
</dbReference>
<dbReference type="HAMAP" id="MF_00519">
    <property type="entry name" value="Arabinose_Isome"/>
    <property type="match status" value="1"/>
</dbReference>
<evidence type="ECO:0000256" key="2">
    <source>
        <dbReference type="ARBA" id="ARBA00022935"/>
    </source>
</evidence>
<comment type="cofactor">
    <cofactor evidence="6">
        <name>Mn(2+)</name>
        <dbReference type="ChEBI" id="CHEBI:29035"/>
    </cofactor>
    <text evidence="6">Binds 1 Mn(2+) ion per subunit.</text>
</comment>
<dbReference type="RefSeq" id="WP_089013710.1">
    <property type="nucleotide sequence ID" value="NZ_LT607754.1"/>
</dbReference>
<sequence>MASAPKPQVWFLTGSQHLYGPDTLNQVADQSQQIQRTLVSSGQLGAEIVWKPVLTDSTAIRHVMLDANADPGCVGVIAWMHTFSPAKMWISGLDVLRKPLLHLHTQLNAALPWASIDMDFMNLNQAAHGDREFGYIQTRLGVTRKTIVGHASDAEVVTRLDGWIRAALGVDHLRGLRLARFGDNMRDVAVTEGDKIEAELRFGVSVNTYGVNDLAGAVDGAAADEIDALVVEYADAYRLAPELARGGERHESLRYAARIEVGLRDFLTAGGFGAFTTNFQDLGDLRQLPGLAVQRLMADGYGFGGEGDWKTSALLAAVKAMGAGSGRGTSFMEDYTYHLGPGEPKILGAHMLEVCPSIAADQPSCEIHPLSIGDREDPVRLVFDAAPGAGVVIGMTDLGDRFRLVANTVEVTPPDEPLPNLPVARAVWKPAPSLSTSAEAWLMAGGPHHTVLTQAVGAETLRDFADMVNTEFLLIDHRTTPSDLGDRLRWNQAYYRLMHSR</sequence>
<evidence type="ECO:0000259" key="8">
    <source>
        <dbReference type="Pfam" id="PF11762"/>
    </source>
</evidence>
<evidence type="ECO:0000259" key="9">
    <source>
        <dbReference type="Pfam" id="PF24856"/>
    </source>
</evidence>
<comment type="similarity">
    <text evidence="6">Belongs to the arabinose isomerase family.</text>
</comment>
<feature type="domain" description="L-arabinose isomerase central" evidence="9">
    <location>
        <begin position="177"/>
        <end position="324"/>
    </location>
</feature>
<dbReference type="InterPro" id="IPR009015">
    <property type="entry name" value="Fucose_isomerase_N/cen_sf"/>
</dbReference>
<dbReference type="InterPro" id="IPR038583">
    <property type="entry name" value="AraA_N_sf"/>
</dbReference>
<proteinExistence type="inferred from homology"/>
<feature type="domain" description="L-arabinose isomerase C-terminal" evidence="8">
    <location>
        <begin position="328"/>
        <end position="471"/>
    </location>
</feature>
<dbReference type="Pfam" id="PF11762">
    <property type="entry name" value="Arabinose_Iso_C"/>
    <property type="match status" value="1"/>
</dbReference>
<comment type="function">
    <text evidence="6">Catalyzes the conversion of L-arabinose to L-ribulose.</text>
</comment>
<dbReference type="GO" id="GO:0030145">
    <property type="term" value="F:manganese ion binding"/>
    <property type="evidence" value="ECO:0007669"/>
    <property type="project" value="UniProtKB-UniRule"/>
</dbReference>
<keyword evidence="5 6" id="KW-0119">Carbohydrate metabolism</keyword>
<comment type="pathway">
    <text evidence="6">Carbohydrate degradation; L-arabinose degradation via L-ribulose; D-xylulose 5-phosphate from L-arabinose (bacterial route): step 1/3.</text>
</comment>
<dbReference type="InterPro" id="IPR055389">
    <property type="entry name" value="AraA_N"/>
</dbReference>
<feature type="domain" description="L-arabinose isomerase N-terminal" evidence="7">
    <location>
        <begin position="8"/>
        <end position="172"/>
    </location>
</feature>
<comment type="catalytic activity">
    <reaction evidence="6">
        <text>beta-L-arabinopyranose = L-ribulose</text>
        <dbReference type="Rhea" id="RHEA:14821"/>
        <dbReference type="ChEBI" id="CHEBI:16880"/>
        <dbReference type="ChEBI" id="CHEBI:40886"/>
        <dbReference type="EC" id="5.3.1.4"/>
    </reaction>
</comment>
<feature type="binding site" evidence="6">
    <location>
        <position position="306"/>
    </location>
    <ligand>
        <name>Mn(2+)</name>
        <dbReference type="ChEBI" id="CHEBI:29035"/>
    </ligand>
</feature>
<reference evidence="11" key="1">
    <citation type="submission" date="2016-06" db="EMBL/GenBank/DDBJ databases">
        <authorList>
            <person name="Varghese N."/>
            <person name="Submissions Spin"/>
        </authorList>
    </citation>
    <scope>NUCLEOTIDE SEQUENCE [LARGE SCALE GENOMIC DNA]</scope>
    <source>
        <strain evidence="11">DSM 43819</strain>
    </source>
</reference>
<dbReference type="OrthoDB" id="9765600at2"/>
<evidence type="ECO:0000256" key="1">
    <source>
        <dbReference type="ARBA" id="ARBA00022723"/>
    </source>
</evidence>
<evidence type="ECO:0000259" key="7">
    <source>
        <dbReference type="Pfam" id="PF02610"/>
    </source>
</evidence>
<gene>
    <name evidence="6" type="primary">araA</name>
    <name evidence="10" type="ORF">GA0070613_4085</name>
</gene>
<dbReference type="GO" id="GO:0019569">
    <property type="term" value="P:L-arabinose catabolic process to D-xylulose 5-phosphate"/>
    <property type="evidence" value="ECO:0007669"/>
    <property type="project" value="UniProtKB-UniRule"/>
</dbReference>
<protein>
    <recommendedName>
        <fullName evidence="6">L-arabinose isomerase</fullName>
        <ecNumber evidence="6">5.3.1.4</ecNumber>
    </recommendedName>
</protein>
<feature type="binding site" evidence="6">
    <location>
        <position position="449"/>
    </location>
    <ligand>
        <name>Mn(2+)</name>
        <dbReference type="ChEBI" id="CHEBI:29035"/>
    </ligand>
</feature>
<dbReference type="SUPFAM" id="SSF50443">
    <property type="entry name" value="FucI/AraA C-terminal domain-like"/>
    <property type="match status" value="1"/>
</dbReference>
<dbReference type="PANTHER" id="PTHR38464">
    <property type="entry name" value="L-ARABINOSE ISOMERASE"/>
    <property type="match status" value="1"/>
</dbReference>
<evidence type="ECO:0000313" key="11">
    <source>
        <dbReference type="Proteomes" id="UP000198221"/>
    </source>
</evidence>
<evidence type="ECO:0000256" key="6">
    <source>
        <dbReference type="HAMAP-Rule" id="MF_00519"/>
    </source>
</evidence>
<dbReference type="Pfam" id="PF24856">
    <property type="entry name" value="AraA_central"/>
    <property type="match status" value="1"/>
</dbReference>
<evidence type="ECO:0000256" key="3">
    <source>
        <dbReference type="ARBA" id="ARBA00023211"/>
    </source>
</evidence>
<dbReference type="PANTHER" id="PTHR38464:SF1">
    <property type="entry name" value="L-ARABINOSE ISOMERASE"/>
    <property type="match status" value="1"/>
</dbReference>
<keyword evidence="2 6" id="KW-0054">Arabinose catabolism</keyword>
<dbReference type="SUPFAM" id="SSF53743">
    <property type="entry name" value="FucI/AraA N-terminal and middle domains"/>
    <property type="match status" value="1"/>
</dbReference>
<keyword evidence="4 6" id="KW-0413">Isomerase</keyword>
<dbReference type="PIRSF" id="PIRSF001478">
    <property type="entry name" value="L-ara_isomerase"/>
    <property type="match status" value="1"/>
</dbReference>
<keyword evidence="3 6" id="KW-0464">Manganese</keyword>
<name>A0A1C5J5W9_9ACTN</name>